<dbReference type="EMBL" id="CBTK010000304">
    <property type="protein sequence ID" value="CDH47583.1"/>
    <property type="molecule type" value="Genomic_DNA"/>
</dbReference>
<protein>
    <submittedName>
        <fullName evidence="1">Uncharacterized protein</fullName>
    </submittedName>
</protein>
<sequence length="85" mass="9722">MAEEHPRSTLGPLVYFWIFNDKIIIDFHTGPNYPPAQLIIRLYASRNSHFKQGIYGYMPDGYEMPLASVDEAVEFIATQCGKRLA</sequence>
<evidence type="ECO:0000313" key="1">
    <source>
        <dbReference type="EMBL" id="CDH47583.1"/>
    </source>
</evidence>
<dbReference type="AlphaFoldDB" id="A0A7U7GGC7"/>
<reference evidence="1 2" key="1">
    <citation type="journal article" date="2014" name="ISME J.">
        <title>Candidatus Competibacter-lineage genomes retrieved from metagenomes reveal functional metabolic diversity.</title>
        <authorList>
            <person name="McIlroy S.J."/>
            <person name="Albertsen M."/>
            <person name="Andresen E.K."/>
            <person name="Saunders A.M."/>
            <person name="Kristiansen R."/>
            <person name="Stokholm-Bjerregaard M."/>
            <person name="Nielsen K.L."/>
            <person name="Nielsen P.H."/>
        </authorList>
    </citation>
    <scope>NUCLEOTIDE SEQUENCE [LARGE SCALE GENOMIC DNA]</scope>
    <source>
        <strain evidence="1 2">Run_B_J11</strain>
    </source>
</reference>
<keyword evidence="2" id="KW-1185">Reference proteome</keyword>
<comment type="caution">
    <text evidence="1">The sequence shown here is derived from an EMBL/GenBank/DDBJ whole genome shotgun (WGS) entry which is preliminary data.</text>
</comment>
<gene>
    <name evidence="1" type="ORF">BN874_850001</name>
</gene>
<evidence type="ECO:0000313" key="2">
    <source>
        <dbReference type="Proteomes" id="UP000019184"/>
    </source>
</evidence>
<dbReference type="RefSeq" id="WP_034436705.1">
    <property type="nucleotide sequence ID" value="NZ_CBTK010000304.1"/>
</dbReference>
<name>A0A7U7GGC7_9GAMM</name>
<proteinExistence type="predicted"/>
<organism evidence="1 2">
    <name type="scientific">Candidatus Contendobacter odensis Run_B_J11</name>
    <dbReference type="NCBI Taxonomy" id="1400861"/>
    <lineage>
        <taxon>Bacteria</taxon>
        <taxon>Pseudomonadati</taxon>
        <taxon>Pseudomonadota</taxon>
        <taxon>Gammaproteobacteria</taxon>
        <taxon>Candidatus Competibacteraceae</taxon>
        <taxon>Candidatus Contendibacter</taxon>
    </lineage>
</organism>
<accession>A0A7U7GGC7</accession>
<dbReference type="Proteomes" id="UP000019184">
    <property type="component" value="Unassembled WGS sequence"/>
</dbReference>